<proteinExistence type="predicted"/>
<dbReference type="InterPro" id="IPR002059">
    <property type="entry name" value="CSP_DNA-bd"/>
</dbReference>
<protein>
    <recommendedName>
        <fullName evidence="3">CSD domain-containing protein</fullName>
    </recommendedName>
</protein>
<dbReference type="CDD" id="cd04458">
    <property type="entry name" value="CSP_CDS"/>
    <property type="match status" value="1"/>
</dbReference>
<dbReference type="PROSITE" id="PS51857">
    <property type="entry name" value="CSD_2"/>
    <property type="match status" value="1"/>
</dbReference>
<sequence length="397" mass="42563">MPRRIGRLRDLPQYLRTAPTAPTIGKHKYPLSGFVDLDCVCNNVPDGSVDFTSDVLGYRTEGALMAQGVVKWFNADKGFGFISPEGGGADVFVHISALKGQGLEALEEGQIVEFEFSQDSRGTLAATAVAVVGRGSQGSGTGQPGMPGSNPTGHVPPVGGVGSGATADDSTQSKAGHSDGKRARQSAAPYEVSSFHPSPKGLVVLVEPSVDAEQPLLEKAAVEASMAVAAWLDTSDPAIARKVFDALDDLVEILGYDRPQNETVRRGSFWRQASAWMRKAVGSDEVKDRLIKVERAIELQHLDSKQADVDSKIGETVSQLIASLDEIPQACLRAGSILLIKYQDERGPVLLMRSLSQLEIRALERYPEIQMRPREALQALSAAVTSLEPTAAENYLQ</sequence>
<dbReference type="PANTHER" id="PTHR11544">
    <property type="entry name" value="COLD SHOCK DOMAIN CONTAINING PROTEINS"/>
    <property type="match status" value="1"/>
</dbReference>
<evidence type="ECO:0000256" key="2">
    <source>
        <dbReference type="SAM" id="MobiDB-lite"/>
    </source>
</evidence>
<dbReference type="PROSITE" id="PS00352">
    <property type="entry name" value="CSD_1"/>
    <property type="match status" value="1"/>
</dbReference>
<accession>A0ABP8SSR5</accession>
<dbReference type="Gene3D" id="2.40.50.140">
    <property type="entry name" value="Nucleic acid-binding proteins"/>
    <property type="match status" value="1"/>
</dbReference>
<keyword evidence="5" id="KW-1185">Reference proteome</keyword>
<dbReference type="Pfam" id="PF00313">
    <property type="entry name" value="CSD"/>
    <property type="match status" value="1"/>
</dbReference>
<dbReference type="InterPro" id="IPR019844">
    <property type="entry name" value="CSD_CS"/>
</dbReference>
<name>A0ABP8SSR5_9ACTN</name>
<reference evidence="5" key="1">
    <citation type="journal article" date="2019" name="Int. J. Syst. Evol. Microbiol.">
        <title>The Global Catalogue of Microorganisms (GCM) 10K type strain sequencing project: providing services to taxonomists for standard genome sequencing and annotation.</title>
        <authorList>
            <consortium name="The Broad Institute Genomics Platform"/>
            <consortium name="The Broad Institute Genome Sequencing Center for Infectious Disease"/>
            <person name="Wu L."/>
            <person name="Ma J."/>
        </authorList>
    </citation>
    <scope>NUCLEOTIDE SEQUENCE [LARGE SCALE GENOMIC DNA]</scope>
    <source>
        <strain evidence="5">JCM 3175</strain>
    </source>
</reference>
<dbReference type="InterPro" id="IPR012340">
    <property type="entry name" value="NA-bd_OB-fold"/>
</dbReference>
<comment type="subcellular location">
    <subcellularLocation>
        <location evidence="1">Cytoplasm</location>
    </subcellularLocation>
</comment>
<dbReference type="EMBL" id="BAABGU010000022">
    <property type="protein sequence ID" value="GAA4573852.1"/>
    <property type="molecule type" value="Genomic_DNA"/>
</dbReference>
<evidence type="ECO:0000256" key="1">
    <source>
        <dbReference type="RuleBase" id="RU000408"/>
    </source>
</evidence>
<evidence type="ECO:0000313" key="4">
    <source>
        <dbReference type="EMBL" id="GAA4573852.1"/>
    </source>
</evidence>
<dbReference type="InterPro" id="IPR050181">
    <property type="entry name" value="Cold_shock_domain"/>
</dbReference>
<dbReference type="SMART" id="SM00357">
    <property type="entry name" value="CSP"/>
    <property type="match status" value="1"/>
</dbReference>
<feature type="compositionally biased region" description="Gly residues" evidence="2">
    <location>
        <begin position="135"/>
        <end position="145"/>
    </location>
</feature>
<dbReference type="PRINTS" id="PR00050">
    <property type="entry name" value="COLDSHOCK"/>
</dbReference>
<dbReference type="InterPro" id="IPR011129">
    <property type="entry name" value="CSD"/>
</dbReference>
<feature type="domain" description="CSD" evidence="3">
    <location>
        <begin position="65"/>
        <end position="131"/>
    </location>
</feature>
<gene>
    <name evidence="4" type="ORF">GCM10023176_39670</name>
</gene>
<dbReference type="SUPFAM" id="SSF50249">
    <property type="entry name" value="Nucleic acid-binding proteins"/>
    <property type="match status" value="1"/>
</dbReference>
<feature type="region of interest" description="Disordered" evidence="2">
    <location>
        <begin position="134"/>
        <end position="195"/>
    </location>
</feature>
<dbReference type="Proteomes" id="UP001500307">
    <property type="component" value="Unassembled WGS sequence"/>
</dbReference>
<evidence type="ECO:0000313" key="5">
    <source>
        <dbReference type="Proteomes" id="UP001500307"/>
    </source>
</evidence>
<evidence type="ECO:0000259" key="3">
    <source>
        <dbReference type="PROSITE" id="PS51857"/>
    </source>
</evidence>
<organism evidence="4 5">
    <name type="scientific">Micromonospora coerulea</name>
    <dbReference type="NCBI Taxonomy" id="47856"/>
    <lineage>
        <taxon>Bacteria</taxon>
        <taxon>Bacillati</taxon>
        <taxon>Actinomycetota</taxon>
        <taxon>Actinomycetes</taxon>
        <taxon>Micromonosporales</taxon>
        <taxon>Micromonosporaceae</taxon>
        <taxon>Micromonospora</taxon>
    </lineage>
</organism>
<comment type="caution">
    <text evidence="4">The sequence shown here is derived from an EMBL/GenBank/DDBJ whole genome shotgun (WGS) entry which is preliminary data.</text>
</comment>